<dbReference type="SUPFAM" id="SSF143631">
    <property type="entry name" value="ApbE-like"/>
    <property type="match status" value="1"/>
</dbReference>
<dbReference type="RefSeq" id="WP_009277715.1">
    <property type="nucleotide sequence ID" value="NZ_CABKQE010000004.1"/>
</dbReference>
<proteinExistence type="predicted"/>
<keyword evidence="5 11" id="KW-0808">Transferase</keyword>
<evidence type="ECO:0000256" key="6">
    <source>
        <dbReference type="ARBA" id="ARBA00022723"/>
    </source>
</evidence>
<evidence type="ECO:0000256" key="8">
    <source>
        <dbReference type="ARBA" id="ARBA00022842"/>
    </source>
</evidence>
<comment type="caution">
    <text evidence="11">The sequence shown here is derived from an EMBL/GenBank/DDBJ whole genome shotgun (WGS) entry which is preliminary data.</text>
</comment>
<keyword evidence="6" id="KW-0479">Metal-binding</keyword>
<dbReference type="EMBL" id="QGBI01000056">
    <property type="protein sequence ID" value="MBX3893613.1"/>
    <property type="molecule type" value="Genomic_DNA"/>
</dbReference>
<evidence type="ECO:0000313" key="11">
    <source>
        <dbReference type="EMBL" id="MBX3893613.1"/>
    </source>
</evidence>
<evidence type="ECO:0000256" key="7">
    <source>
        <dbReference type="ARBA" id="ARBA00022827"/>
    </source>
</evidence>
<dbReference type="Gene3D" id="3.10.520.10">
    <property type="entry name" value="ApbE-like domains"/>
    <property type="match status" value="1"/>
</dbReference>
<reference evidence="11" key="1">
    <citation type="submission" date="2018-06" db="EMBL/GenBank/DDBJ databases">
        <authorList>
            <person name="O'Rourke A."/>
        </authorList>
    </citation>
    <scope>NUCLEOTIDE SEQUENCE</scope>
    <source>
        <strain evidence="11">132550021-3</strain>
    </source>
</reference>
<keyword evidence="7" id="KW-0274">FAD</keyword>
<dbReference type="Pfam" id="PF02424">
    <property type="entry name" value="ApbE"/>
    <property type="match status" value="1"/>
</dbReference>
<dbReference type="PANTHER" id="PTHR30040">
    <property type="entry name" value="THIAMINE BIOSYNTHESIS LIPOPROTEIN APBE"/>
    <property type="match status" value="1"/>
</dbReference>
<gene>
    <name evidence="11" type="ORF">DEE74_27535</name>
</gene>
<evidence type="ECO:0000256" key="2">
    <source>
        <dbReference type="ARBA" id="ARBA00011955"/>
    </source>
</evidence>
<evidence type="ECO:0000256" key="5">
    <source>
        <dbReference type="ARBA" id="ARBA00022679"/>
    </source>
</evidence>
<protein>
    <recommendedName>
        <fullName evidence="3">FAD:protein FMN transferase</fullName>
        <ecNumber evidence="2">2.7.1.180</ecNumber>
    </recommendedName>
    <alternativeName>
        <fullName evidence="9">Flavin transferase</fullName>
    </alternativeName>
</protein>
<dbReference type="GO" id="GO:0016740">
    <property type="term" value="F:transferase activity"/>
    <property type="evidence" value="ECO:0007669"/>
    <property type="project" value="UniProtKB-KW"/>
</dbReference>
<dbReference type="AlphaFoldDB" id="A0A9Q3LV08"/>
<dbReference type="OrthoDB" id="9778595at2"/>
<comment type="cofactor">
    <cofactor evidence="1">
        <name>Mg(2+)</name>
        <dbReference type="ChEBI" id="CHEBI:18420"/>
    </cofactor>
</comment>
<evidence type="ECO:0000256" key="10">
    <source>
        <dbReference type="ARBA" id="ARBA00048540"/>
    </source>
</evidence>
<dbReference type="GO" id="GO:0046872">
    <property type="term" value="F:metal ion binding"/>
    <property type="evidence" value="ECO:0007669"/>
    <property type="project" value="UniProtKB-KW"/>
</dbReference>
<dbReference type="InterPro" id="IPR003374">
    <property type="entry name" value="ApbE-like_sf"/>
</dbReference>
<dbReference type="GeneID" id="61390989"/>
<dbReference type="PANTHER" id="PTHR30040:SF2">
    <property type="entry name" value="FAD:PROTEIN FMN TRANSFERASE"/>
    <property type="match status" value="1"/>
</dbReference>
<dbReference type="InterPro" id="IPR024932">
    <property type="entry name" value="ApbE"/>
</dbReference>
<keyword evidence="4" id="KW-0285">Flavoprotein</keyword>
<evidence type="ECO:0000256" key="4">
    <source>
        <dbReference type="ARBA" id="ARBA00022630"/>
    </source>
</evidence>
<sequence>MIRRSKPLLGTFVEVRIDDVYPQDCAHLAETAIAAAFSVIEQAEALMSFQRSDSDLSRLHAASVGEAVRVHPWTMRVLREAQRMHERTGGVFDPTVARMLVAHKILPRPAGPTAEVDARIADVVTLGENRIGKRRPLWLDLGGIAKGFAVDMAVLSLRHHGIRSGAVSAGGDLRVFGTHAQPIHVRSANAPARLELLGMLAHGAAATSGHYFAESFGLPPGTESIRSQQILTEAPCAERTVTVIAPRCIWADALTKVAMLAGTTAPSTIRALSSYHAHVVAS</sequence>
<comment type="catalytic activity">
    <reaction evidence="10">
        <text>L-threonyl-[protein] + FAD = FMN-L-threonyl-[protein] + AMP + H(+)</text>
        <dbReference type="Rhea" id="RHEA:36847"/>
        <dbReference type="Rhea" id="RHEA-COMP:11060"/>
        <dbReference type="Rhea" id="RHEA-COMP:11061"/>
        <dbReference type="ChEBI" id="CHEBI:15378"/>
        <dbReference type="ChEBI" id="CHEBI:30013"/>
        <dbReference type="ChEBI" id="CHEBI:57692"/>
        <dbReference type="ChEBI" id="CHEBI:74257"/>
        <dbReference type="ChEBI" id="CHEBI:456215"/>
        <dbReference type="EC" id="2.7.1.180"/>
    </reaction>
</comment>
<dbReference type="EC" id="2.7.1.180" evidence="2"/>
<organism evidence="11 12">
    <name type="scientific">Ralstonia pickettii</name>
    <name type="common">Burkholderia pickettii</name>
    <dbReference type="NCBI Taxonomy" id="329"/>
    <lineage>
        <taxon>Bacteria</taxon>
        <taxon>Pseudomonadati</taxon>
        <taxon>Pseudomonadota</taxon>
        <taxon>Betaproteobacteria</taxon>
        <taxon>Burkholderiales</taxon>
        <taxon>Burkholderiaceae</taxon>
        <taxon>Ralstonia</taxon>
    </lineage>
</organism>
<evidence type="ECO:0000313" key="12">
    <source>
        <dbReference type="Proteomes" id="UP001199322"/>
    </source>
</evidence>
<dbReference type="Proteomes" id="UP001199322">
    <property type="component" value="Unassembled WGS sequence"/>
</dbReference>
<name>A0A9Q3LV08_RALPI</name>
<keyword evidence="8" id="KW-0460">Magnesium</keyword>
<evidence type="ECO:0000256" key="3">
    <source>
        <dbReference type="ARBA" id="ARBA00016337"/>
    </source>
</evidence>
<accession>A0A9Q3LV08</accession>
<evidence type="ECO:0000256" key="9">
    <source>
        <dbReference type="ARBA" id="ARBA00031306"/>
    </source>
</evidence>
<evidence type="ECO:0000256" key="1">
    <source>
        <dbReference type="ARBA" id="ARBA00001946"/>
    </source>
</evidence>